<dbReference type="EMBL" id="JBEPMN010000018">
    <property type="protein sequence ID" value="MET3663065.1"/>
    <property type="molecule type" value="Genomic_DNA"/>
</dbReference>
<reference evidence="2 3" key="1">
    <citation type="submission" date="2024-06" db="EMBL/GenBank/DDBJ databases">
        <title>Genomic Encyclopedia of Type Strains, Phase IV (KMG-IV): sequencing the most valuable type-strain genomes for metagenomic binning, comparative biology and taxonomic classification.</title>
        <authorList>
            <person name="Goeker M."/>
        </authorList>
    </citation>
    <scope>NUCLEOTIDE SEQUENCE [LARGE SCALE GENOMIC DNA]</scope>
    <source>
        <strain evidence="2 3">DSM 19730</strain>
    </source>
</reference>
<dbReference type="RefSeq" id="WP_354152889.1">
    <property type="nucleotide sequence ID" value="NZ_JBEPMN010000018.1"/>
</dbReference>
<sequence>MTGILSTRPALAVDEATLQAAQQEGSVVFYSSSPSELLDQLAQAFSAKYPGIKAEYYRAGSSQVYERLIAEQDANRVNGDLIHVSDVATITELKDAGRLAPYDSLEYAAYDPQYVDPDKNWFVARGHFLNIAYNPARVAEGEAPQTLRDLAKPEFKAKVGIMDVRLAGGAYTWQYTVWKLYGPEFFAEMAANDPKLFPGHGPINDRIISGELSTGVSLNYMTDEAILEKGAPIKALFPADGAPMIWSPVGIVDKAPHPNAAKVFIDFLASAEGQEIYNSQYSYSMRPDVPTKEGMVPLNEINILETPIDDMIARQREVQEAVRKAWGY</sequence>
<name>A0ABV2KPP6_9HYPH</name>
<evidence type="ECO:0000256" key="1">
    <source>
        <dbReference type="ARBA" id="ARBA00022729"/>
    </source>
</evidence>
<dbReference type="PIRSF" id="PIRSF002825">
    <property type="entry name" value="CfbpA"/>
    <property type="match status" value="1"/>
</dbReference>
<keyword evidence="3" id="KW-1185">Reference proteome</keyword>
<dbReference type="SUPFAM" id="SSF53850">
    <property type="entry name" value="Periplasmic binding protein-like II"/>
    <property type="match status" value="1"/>
</dbReference>
<protein>
    <submittedName>
        <fullName evidence="2">Iron(III) transport system substrate-binding protein</fullName>
    </submittedName>
</protein>
<dbReference type="PANTHER" id="PTHR30006:SF24">
    <property type="entry name" value="SLL0237 PROTEIN"/>
    <property type="match status" value="1"/>
</dbReference>
<dbReference type="Pfam" id="PF13531">
    <property type="entry name" value="SBP_bac_11"/>
    <property type="match status" value="1"/>
</dbReference>
<evidence type="ECO:0000313" key="2">
    <source>
        <dbReference type="EMBL" id="MET3663065.1"/>
    </source>
</evidence>
<dbReference type="PANTHER" id="PTHR30006">
    <property type="entry name" value="THIAMINE-BINDING PERIPLASMIC PROTEIN-RELATED"/>
    <property type="match status" value="1"/>
</dbReference>
<comment type="caution">
    <text evidence="2">The sequence shown here is derived from an EMBL/GenBank/DDBJ whole genome shotgun (WGS) entry which is preliminary data.</text>
</comment>
<dbReference type="Gene3D" id="3.40.190.10">
    <property type="entry name" value="Periplasmic binding protein-like II"/>
    <property type="match status" value="2"/>
</dbReference>
<evidence type="ECO:0000313" key="3">
    <source>
        <dbReference type="Proteomes" id="UP001549143"/>
    </source>
</evidence>
<accession>A0ABV2KPP6</accession>
<proteinExistence type="predicted"/>
<dbReference type="InterPro" id="IPR026045">
    <property type="entry name" value="Ferric-bd"/>
</dbReference>
<keyword evidence="1" id="KW-0732">Signal</keyword>
<dbReference type="Proteomes" id="UP001549143">
    <property type="component" value="Unassembled WGS sequence"/>
</dbReference>
<gene>
    <name evidence="2" type="ORF">ABID44_003420</name>
</gene>
<organism evidence="2 3">
    <name type="scientific">Aquamicrobium ahrensii</name>
    <dbReference type="NCBI Taxonomy" id="469551"/>
    <lineage>
        <taxon>Bacteria</taxon>
        <taxon>Pseudomonadati</taxon>
        <taxon>Pseudomonadota</taxon>
        <taxon>Alphaproteobacteria</taxon>
        <taxon>Hyphomicrobiales</taxon>
        <taxon>Phyllobacteriaceae</taxon>
        <taxon>Aquamicrobium</taxon>
    </lineage>
</organism>